<evidence type="ECO:0000313" key="2">
    <source>
        <dbReference type="Proteomes" id="UP000808146"/>
    </source>
</evidence>
<accession>A0A9D7LPH9</accession>
<reference evidence="1" key="1">
    <citation type="submission" date="2020-10" db="EMBL/GenBank/DDBJ databases">
        <title>Connecting structure to function with the recovery of over 1000 high-quality activated sludge metagenome-assembled genomes encoding full-length rRNA genes using long-read sequencing.</title>
        <authorList>
            <person name="Singleton C.M."/>
            <person name="Petriglieri F."/>
            <person name="Kristensen J.M."/>
            <person name="Kirkegaard R.H."/>
            <person name="Michaelsen T.Y."/>
            <person name="Andersen M.H."/>
            <person name="Karst S.M."/>
            <person name="Dueholm M.S."/>
            <person name="Nielsen P.H."/>
            <person name="Albertsen M."/>
        </authorList>
    </citation>
    <scope>NUCLEOTIDE SEQUENCE</scope>
    <source>
        <strain evidence="1">OdNE_18-Q3-R46-58_BAT3C.305</strain>
    </source>
</reference>
<organism evidence="1 2">
    <name type="scientific">Candidatus Dechloromonas phosphorivorans</name>
    <dbReference type="NCBI Taxonomy" id="2899244"/>
    <lineage>
        <taxon>Bacteria</taxon>
        <taxon>Pseudomonadati</taxon>
        <taxon>Pseudomonadota</taxon>
        <taxon>Betaproteobacteria</taxon>
        <taxon>Rhodocyclales</taxon>
        <taxon>Azonexaceae</taxon>
        <taxon>Dechloromonas</taxon>
    </lineage>
</organism>
<proteinExistence type="predicted"/>
<dbReference type="NCBIfam" id="TIGR02610">
    <property type="entry name" value="PHA_gran_rgn"/>
    <property type="match status" value="1"/>
</dbReference>
<gene>
    <name evidence="1" type="ORF">IPN75_13945</name>
</gene>
<evidence type="ECO:0000313" key="1">
    <source>
        <dbReference type="EMBL" id="MBK8891376.1"/>
    </source>
</evidence>
<dbReference type="Proteomes" id="UP000808146">
    <property type="component" value="Unassembled WGS sequence"/>
</dbReference>
<dbReference type="EMBL" id="JADKBR010000017">
    <property type="protein sequence ID" value="MBK8891376.1"/>
    <property type="molecule type" value="Genomic_DNA"/>
</dbReference>
<comment type="caution">
    <text evidence="1">The sequence shown here is derived from an EMBL/GenBank/DDBJ whole genome shotgun (WGS) entry which is preliminary data.</text>
</comment>
<dbReference type="AlphaFoldDB" id="A0A9D7LPH9"/>
<sequence>MSEILITKKHRLSAKKARAAAELVAADLEKEFNLEHKWDEEGVLHFERMGVHGQLTLGRGEVTLHIHLGFLLRPFKSGLESEIHDYFDARFA</sequence>
<dbReference type="InterPro" id="IPR013433">
    <property type="entry name" value="PHA_gran_rgn"/>
</dbReference>
<name>A0A9D7LPH9_9RHOO</name>
<protein>
    <submittedName>
        <fullName evidence="1">Polyhydroxyalkanoic acid system family protein</fullName>
    </submittedName>
</protein>
<dbReference type="Pfam" id="PF09650">
    <property type="entry name" value="PHA_gran_rgn"/>
    <property type="match status" value="1"/>
</dbReference>